<dbReference type="GO" id="GO:0007160">
    <property type="term" value="P:cell-matrix adhesion"/>
    <property type="evidence" value="ECO:0007669"/>
    <property type="project" value="InterPro"/>
</dbReference>
<feature type="domain" description="NIDO" evidence="1">
    <location>
        <begin position="65"/>
        <end position="199"/>
    </location>
</feature>
<name>A0A553QR13_9TELE</name>
<sequence length="407" mass="45733">NGDTQHFLNDGEDPYSVGLSTPFKFFGTSYGILYVSYNGVITFNKPAISGFNYIPTKGAEDFIAGLWRKYNGSDAGLFTYQQWTNGNVLSRASGDINHYFNSSNFQASWVLVVTWQYGPQENPSTLFQVVLISDGFQSFFFINYGDCDGLYQEIEAGFDTINSRNSFVIPESTNGNYQNLKNTSNVNVPGRWAFDAWRAPGIFYPFGSEVGDTVYRESGGESYSLVGLSAPFSFFGRSHRQIYVNYNGLLTFNMEVLSAPTYHPTGGAEDFIAGLWNDFDDGYSGVFLYQEYTNGSVLTRATQDINYHFSANNFQASWVFVVTWMYDLNLHPKVMFQVVLISDAVQSFFLMNYGDISVLYGDVEAGYDTMGSTNSFQFATSMNYQNLKNTSNIDVPGRWAFNCSQKL</sequence>
<dbReference type="Pfam" id="PF06119">
    <property type="entry name" value="NIDO"/>
    <property type="match status" value="2"/>
</dbReference>
<dbReference type="InterPro" id="IPR003886">
    <property type="entry name" value="NIDO_dom"/>
</dbReference>
<keyword evidence="3" id="KW-1185">Reference proteome</keyword>
<accession>A0A553QR13</accession>
<reference evidence="2 3" key="1">
    <citation type="journal article" date="2019" name="Sci. Data">
        <title>Hybrid genome assembly and annotation of Danionella translucida.</title>
        <authorList>
            <person name="Kadobianskyi M."/>
            <person name="Schulze L."/>
            <person name="Schuelke M."/>
            <person name="Judkewitz B."/>
        </authorList>
    </citation>
    <scope>NUCLEOTIDE SEQUENCE [LARGE SCALE GENOMIC DNA]</scope>
    <source>
        <strain evidence="2 3">Bolton</strain>
    </source>
</reference>
<feature type="non-terminal residue" evidence="2">
    <location>
        <position position="1"/>
    </location>
</feature>
<dbReference type="PROSITE" id="PS51220">
    <property type="entry name" value="NIDO"/>
    <property type="match status" value="2"/>
</dbReference>
<dbReference type="EMBL" id="SRMA01025662">
    <property type="protein sequence ID" value="TRY92188.1"/>
    <property type="molecule type" value="Genomic_DNA"/>
</dbReference>
<organism evidence="2 3">
    <name type="scientific">Danionella cerebrum</name>
    <dbReference type="NCBI Taxonomy" id="2873325"/>
    <lineage>
        <taxon>Eukaryota</taxon>
        <taxon>Metazoa</taxon>
        <taxon>Chordata</taxon>
        <taxon>Craniata</taxon>
        <taxon>Vertebrata</taxon>
        <taxon>Euteleostomi</taxon>
        <taxon>Actinopterygii</taxon>
        <taxon>Neopterygii</taxon>
        <taxon>Teleostei</taxon>
        <taxon>Ostariophysi</taxon>
        <taxon>Cypriniformes</taxon>
        <taxon>Danionidae</taxon>
        <taxon>Danioninae</taxon>
        <taxon>Danionella</taxon>
    </lineage>
</organism>
<dbReference type="PANTHER" id="PTHR46160">
    <property type="entry name" value="ALPHA-TECTORIN-RELATED"/>
    <property type="match status" value="1"/>
</dbReference>
<dbReference type="InterPro" id="IPR052749">
    <property type="entry name" value="Alpha-tectorin"/>
</dbReference>
<gene>
    <name evidence="2" type="ORF">DNTS_013507</name>
</gene>
<feature type="non-terminal residue" evidence="2">
    <location>
        <position position="407"/>
    </location>
</feature>
<proteinExistence type="predicted"/>
<dbReference type="STRING" id="623744.A0A553QR13"/>
<dbReference type="AlphaFoldDB" id="A0A553QR13"/>
<protein>
    <recommendedName>
        <fullName evidence="1">NIDO domain-containing protein</fullName>
    </recommendedName>
</protein>
<feature type="domain" description="NIDO" evidence="1">
    <location>
        <begin position="274"/>
        <end position="406"/>
    </location>
</feature>
<evidence type="ECO:0000259" key="1">
    <source>
        <dbReference type="PROSITE" id="PS51220"/>
    </source>
</evidence>
<dbReference type="SMART" id="SM00539">
    <property type="entry name" value="NIDO"/>
    <property type="match status" value="2"/>
</dbReference>
<comment type="caution">
    <text evidence="2">The sequence shown here is derived from an EMBL/GenBank/DDBJ whole genome shotgun (WGS) entry which is preliminary data.</text>
</comment>
<evidence type="ECO:0000313" key="2">
    <source>
        <dbReference type="EMBL" id="TRY92188.1"/>
    </source>
</evidence>
<evidence type="ECO:0000313" key="3">
    <source>
        <dbReference type="Proteomes" id="UP000316079"/>
    </source>
</evidence>
<dbReference type="PANTHER" id="PTHR46160:SF9">
    <property type="entry name" value="PROTEIN PRY2-RELATED"/>
    <property type="match status" value="1"/>
</dbReference>
<dbReference type="OrthoDB" id="6236007at2759"/>
<dbReference type="Proteomes" id="UP000316079">
    <property type="component" value="Unassembled WGS sequence"/>
</dbReference>